<protein>
    <submittedName>
        <fullName evidence="2">MerC domain-containing protein</fullName>
    </submittedName>
</protein>
<dbReference type="EMBL" id="PIPQ01000008">
    <property type="protein sequence ID" value="RUO38867.1"/>
    <property type="molecule type" value="Genomic_DNA"/>
</dbReference>
<dbReference type="AlphaFoldDB" id="A0A432WYR9"/>
<gene>
    <name evidence="2" type="ORF">CWE15_10195</name>
</gene>
<organism evidence="2 3">
    <name type="scientific">Aliidiomarina taiwanensis</name>
    <dbReference type="NCBI Taxonomy" id="946228"/>
    <lineage>
        <taxon>Bacteria</taxon>
        <taxon>Pseudomonadati</taxon>
        <taxon>Pseudomonadota</taxon>
        <taxon>Gammaproteobacteria</taxon>
        <taxon>Alteromonadales</taxon>
        <taxon>Idiomarinaceae</taxon>
        <taxon>Aliidiomarina</taxon>
    </lineage>
</organism>
<keyword evidence="1" id="KW-1133">Transmembrane helix</keyword>
<accession>A0A432WYR9</accession>
<dbReference type="Pfam" id="PF03203">
    <property type="entry name" value="MerC"/>
    <property type="match status" value="1"/>
</dbReference>
<name>A0A432WYR9_9GAMM</name>
<feature type="transmembrane region" description="Helical" evidence="1">
    <location>
        <begin position="97"/>
        <end position="115"/>
    </location>
</feature>
<evidence type="ECO:0000256" key="1">
    <source>
        <dbReference type="SAM" id="Phobius"/>
    </source>
</evidence>
<dbReference type="OrthoDB" id="5513249at2"/>
<dbReference type="Proteomes" id="UP000286976">
    <property type="component" value="Unassembled WGS sequence"/>
</dbReference>
<keyword evidence="1" id="KW-0472">Membrane</keyword>
<dbReference type="InterPro" id="IPR004891">
    <property type="entry name" value="Mercury-R_MerC"/>
</dbReference>
<feature type="transmembrane region" description="Helical" evidence="1">
    <location>
        <begin position="42"/>
        <end position="62"/>
    </location>
</feature>
<comment type="caution">
    <text evidence="2">The sequence shown here is derived from an EMBL/GenBank/DDBJ whole genome shotgun (WGS) entry which is preliminary data.</text>
</comment>
<feature type="transmembrane region" description="Helical" evidence="1">
    <location>
        <begin position="12"/>
        <end position="36"/>
    </location>
</feature>
<dbReference type="RefSeq" id="WP_126757981.1">
    <property type="nucleotide sequence ID" value="NZ_PIPQ01000008.1"/>
</dbReference>
<evidence type="ECO:0000313" key="2">
    <source>
        <dbReference type="EMBL" id="RUO38867.1"/>
    </source>
</evidence>
<keyword evidence="1" id="KW-0812">Transmembrane</keyword>
<dbReference type="GO" id="GO:0015097">
    <property type="term" value="F:mercury ion transmembrane transporter activity"/>
    <property type="evidence" value="ECO:0007669"/>
    <property type="project" value="InterPro"/>
</dbReference>
<keyword evidence="3" id="KW-1185">Reference proteome</keyword>
<reference evidence="2 3" key="1">
    <citation type="journal article" date="2011" name="Front. Microbiol.">
        <title>Genomic signatures of strain selection and enhancement in Bacillus atrophaeus var. globigii, a historical biowarfare simulant.</title>
        <authorList>
            <person name="Gibbons H.S."/>
            <person name="Broomall S.M."/>
            <person name="McNew L.A."/>
            <person name="Daligault H."/>
            <person name="Chapman C."/>
            <person name="Bruce D."/>
            <person name="Karavis M."/>
            <person name="Krepps M."/>
            <person name="McGregor P.A."/>
            <person name="Hong C."/>
            <person name="Park K.H."/>
            <person name="Akmal A."/>
            <person name="Feldman A."/>
            <person name="Lin J.S."/>
            <person name="Chang W.E."/>
            <person name="Higgs B.W."/>
            <person name="Demirev P."/>
            <person name="Lindquist J."/>
            <person name="Liem A."/>
            <person name="Fochler E."/>
            <person name="Read T.D."/>
            <person name="Tapia R."/>
            <person name="Johnson S."/>
            <person name="Bishop-Lilly K.A."/>
            <person name="Detter C."/>
            <person name="Han C."/>
            <person name="Sozhamannan S."/>
            <person name="Rosenzweig C.N."/>
            <person name="Skowronski E.W."/>
        </authorList>
    </citation>
    <scope>NUCLEOTIDE SEQUENCE [LARGE SCALE GENOMIC DNA]</scope>
    <source>
        <strain evidence="2 3">AIT1</strain>
    </source>
</reference>
<dbReference type="GO" id="GO:0016020">
    <property type="term" value="C:membrane"/>
    <property type="evidence" value="ECO:0007669"/>
    <property type="project" value="InterPro"/>
</dbReference>
<feature type="transmembrane region" description="Helical" evidence="1">
    <location>
        <begin position="69"/>
        <end position="85"/>
    </location>
</feature>
<sequence length="145" mass="15766">MQHKSFDKAGITIAILCALHCLMLPVVLPTMALMGLSFFGMLWVELVVLAISFTVGGIAVVLGMRHHSSFAPLVALIAAGVLFFFKHEMSAPWEQLAIIVGALLLITAHTLNLYLCRKHNKVPCEQVEEESVAVEAHETTEAVVS</sequence>
<proteinExistence type="predicted"/>
<evidence type="ECO:0000313" key="3">
    <source>
        <dbReference type="Proteomes" id="UP000286976"/>
    </source>
</evidence>